<accession>A0A1V5SL57</accession>
<gene>
    <name evidence="4" type="ORF">BWY41_01945</name>
</gene>
<dbReference type="Gene3D" id="2.60.40.10">
    <property type="entry name" value="Immunoglobulins"/>
    <property type="match status" value="1"/>
</dbReference>
<dbReference type="AlphaFoldDB" id="A0A1V5SL57"/>
<keyword evidence="2" id="KW-0175">Coiled coil</keyword>
<dbReference type="Proteomes" id="UP000485569">
    <property type="component" value="Unassembled WGS sequence"/>
</dbReference>
<dbReference type="EMBL" id="MWBQ01000201">
    <property type="protein sequence ID" value="OQA54692.1"/>
    <property type="molecule type" value="Genomic_DNA"/>
</dbReference>
<comment type="similarity">
    <text evidence="1">Belongs to the 5'-AMP-activated protein kinase beta subunit family.</text>
</comment>
<evidence type="ECO:0000256" key="2">
    <source>
        <dbReference type="SAM" id="Coils"/>
    </source>
</evidence>
<protein>
    <submittedName>
        <fullName evidence="4">Glycogen branching enzyme</fullName>
    </submittedName>
</protein>
<feature type="domain" description="AMP-activated protein kinase glycogen-binding" evidence="3">
    <location>
        <begin position="151"/>
        <end position="223"/>
    </location>
</feature>
<evidence type="ECO:0000259" key="3">
    <source>
        <dbReference type="Pfam" id="PF16561"/>
    </source>
</evidence>
<name>A0A1V5SL57_9BACT</name>
<sequence>MSQNREKWVKEIFRQTVIKAVEKGEEIQDKIQKLTEEIINSEIKNLGLTREKMKILAQNAMEGIIEGTKETREKTEEFNQKAVNGIIAAVRNIPELNKTKTREYIKHAVFGIKATLNNAGDKMMDSLYSALENIFELKQKARVTFKCMAPNASQVYLVGSFNDWNPTVTPLKKTLKGHWSVTLTIPQGSYEYRYLVDNQWFTDPNTPHIFNQFGTENSVLVVGE</sequence>
<reference evidence="4" key="1">
    <citation type="submission" date="2017-02" db="EMBL/GenBank/DDBJ databases">
        <title>Delving into the versatile metabolic prowess of the omnipresent phylum Bacteroidetes.</title>
        <authorList>
            <person name="Nobu M.K."/>
            <person name="Mei R."/>
            <person name="Narihiro T."/>
            <person name="Kuroda K."/>
            <person name="Liu W.-T."/>
        </authorList>
    </citation>
    <scope>NUCLEOTIDE SEQUENCE</scope>
    <source>
        <strain evidence="4">ADurb.Bin276</strain>
    </source>
</reference>
<organism evidence="4">
    <name type="scientific">Candidatus Atribacter allofermentans</name>
    <dbReference type="NCBI Taxonomy" id="1852833"/>
    <lineage>
        <taxon>Bacteria</taxon>
        <taxon>Pseudomonadati</taxon>
        <taxon>Atribacterota</taxon>
        <taxon>Atribacteria</taxon>
        <taxon>Atribacterales</taxon>
        <taxon>Atribacteraceae</taxon>
        <taxon>Atribacter</taxon>
    </lineage>
</organism>
<evidence type="ECO:0000313" key="4">
    <source>
        <dbReference type="EMBL" id="OQA54692.1"/>
    </source>
</evidence>
<evidence type="ECO:0000256" key="1">
    <source>
        <dbReference type="ARBA" id="ARBA00010926"/>
    </source>
</evidence>
<dbReference type="PANTHER" id="PTHR10343:SF84">
    <property type="entry name" value="5'-AMP-ACTIVATED PROTEIN KINASE SUBUNIT BETA-1"/>
    <property type="match status" value="1"/>
</dbReference>
<dbReference type="SUPFAM" id="SSF81296">
    <property type="entry name" value="E set domains"/>
    <property type="match status" value="1"/>
</dbReference>
<proteinExistence type="inferred from homology"/>
<feature type="coiled-coil region" evidence="2">
    <location>
        <begin position="17"/>
        <end position="51"/>
    </location>
</feature>
<dbReference type="InterPro" id="IPR014756">
    <property type="entry name" value="Ig_E-set"/>
</dbReference>
<dbReference type="CDD" id="cd07184">
    <property type="entry name" value="E_set_Isoamylase_like_N"/>
    <property type="match status" value="1"/>
</dbReference>
<dbReference type="Pfam" id="PF16561">
    <property type="entry name" value="AMPK1_CBM"/>
    <property type="match status" value="1"/>
</dbReference>
<dbReference type="InterPro" id="IPR013783">
    <property type="entry name" value="Ig-like_fold"/>
</dbReference>
<comment type="caution">
    <text evidence="4">The sequence shown here is derived from an EMBL/GenBank/DDBJ whole genome shotgun (WGS) entry which is preliminary data.</text>
</comment>
<dbReference type="InterPro" id="IPR050827">
    <property type="entry name" value="CRP1_MDG1_kinase"/>
</dbReference>
<dbReference type="InterPro" id="IPR032640">
    <property type="entry name" value="AMPK1_CBM"/>
</dbReference>
<dbReference type="PANTHER" id="PTHR10343">
    <property type="entry name" value="5'-AMP-ACTIVATED PROTEIN KINASE , BETA SUBUNIT"/>
    <property type="match status" value="1"/>
</dbReference>